<dbReference type="SUPFAM" id="SSF51294">
    <property type="entry name" value="Hedgehog/intein (Hint) domain"/>
    <property type="match status" value="1"/>
</dbReference>
<name>A0ABZ2HD17_9RHOB</name>
<dbReference type="RefSeq" id="WP_338548547.1">
    <property type="nucleotide sequence ID" value="NZ_CP146069.1"/>
</dbReference>
<feature type="region of interest" description="Disordered" evidence="1">
    <location>
        <begin position="1"/>
        <end position="20"/>
    </location>
</feature>
<keyword evidence="4" id="KW-1185">Reference proteome</keyword>
<evidence type="ECO:0000313" key="4">
    <source>
        <dbReference type="Proteomes" id="UP001364156"/>
    </source>
</evidence>
<sequence length="356" mass="38184">MASFSFKFSSGSPTSNGFSETVNNTFTYTGPSSPDGEIVITDNGSGIDGQTLEDDNGGGSELATGTATIGGLTSTDSLVNAERAYTVRDEVTGRVFEVVSLEIETGDAAGFYTLSEVPLVAGRSYTLLDFDGSPDASSGDPAFTYAEYVCFGDGTLIATPQGPRKVESLSRGDLVETLDHGAQPLIWTGSRRLSFGDNDSSQKPIEIKSGSLRNGMPHSRLVLSPQHHILIAGPSVYDISGDNEAFAPDKSLLKIKGIRVMAGRKHVRYHSLMTWRHEVLFANGLPVESFWPGHYARSLLAWTDRLTILSLFPGISHDVDIAYGPMARRRVSVGQIRSLDVTSLVAPVTGHQESCC</sequence>
<dbReference type="EMBL" id="CP146069">
    <property type="protein sequence ID" value="WWR45627.1"/>
    <property type="molecule type" value="Genomic_DNA"/>
</dbReference>
<dbReference type="Pfam" id="PF13403">
    <property type="entry name" value="Hint_2"/>
    <property type="match status" value="1"/>
</dbReference>
<dbReference type="InterPro" id="IPR036844">
    <property type="entry name" value="Hint_dom_sf"/>
</dbReference>
<dbReference type="Proteomes" id="UP001364156">
    <property type="component" value="Chromosome"/>
</dbReference>
<reference evidence="3 4" key="1">
    <citation type="submission" date="2023-10" db="EMBL/GenBank/DDBJ databases">
        <title>Roseovarius strain S88 nov., isolated from a marine algae.</title>
        <authorList>
            <person name="Lee M.W."/>
            <person name="Lee J.K."/>
            <person name="Kim J.M."/>
            <person name="Choi D.G."/>
            <person name="Baek J.H."/>
            <person name="Bayburt H."/>
            <person name="Jung J.J."/>
            <person name="Han D.M."/>
            <person name="Jeon C.O."/>
        </authorList>
    </citation>
    <scope>NUCLEOTIDE SEQUENCE [LARGE SCALE GENOMIC DNA]</scope>
    <source>
        <strain evidence="3 4">S88</strain>
    </source>
</reference>
<dbReference type="InterPro" id="IPR028992">
    <property type="entry name" value="Hedgehog/Intein_dom"/>
</dbReference>
<feature type="domain" description="Hedgehog/Intein (Hint)" evidence="2">
    <location>
        <begin position="149"/>
        <end position="293"/>
    </location>
</feature>
<gene>
    <name evidence="3" type="ORF">RZ517_12605</name>
</gene>
<proteinExistence type="predicted"/>
<evidence type="ECO:0000313" key="3">
    <source>
        <dbReference type="EMBL" id="WWR45627.1"/>
    </source>
</evidence>
<evidence type="ECO:0000259" key="2">
    <source>
        <dbReference type="Pfam" id="PF13403"/>
    </source>
</evidence>
<protein>
    <submittedName>
        <fullName evidence="3">Hint domain-containing protein</fullName>
    </submittedName>
</protein>
<accession>A0ABZ2HD17</accession>
<organism evidence="3 4">
    <name type="scientific">Roseovarius phycicola</name>
    <dbReference type="NCBI Taxonomy" id="3080976"/>
    <lineage>
        <taxon>Bacteria</taxon>
        <taxon>Pseudomonadati</taxon>
        <taxon>Pseudomonadota</taxon>
        <taxon>Alphaproteobacteria</taxon>
        <taxon>Rhodobacterales</taxon>
        <taxon>Roseobacteraceae</taxon>
        <taxon>Roseovarius</taxon>
    </lineage>
</organism>
<evidence type="ECO:0000256" key="1">
    <source>
        <dbReference type="SAM" id="MobiDB-lite"/>
    </source>
</evidence>